<name>A0A8W8INA4_MAGGI</name>
<reference evidence="2" key="1">
    <citation type="submission" date="2022-08" db="UniProtKB">
        <authorList>
            <consortium name="EnsemblMetazoa"/>
        </authorList>
    </citation>
    <scope>IDENTIFICATION</scope>
    <source>
        <strain evidence="2">05x7-T-G4-1.051#20</strain>
    </source>
</reference>
<proteinExistence type="predicted"/>
<accession>A0A8W8INA4</accession>
<sequence>MAFSTLLVAVLACAIIGAHPTTGSLQSASTGNTGGSHRLESRQLPTTQKLPECTVAQVLICEFKNNGTKAQGSHTYCNAFCNYNPTQCLESCTCSCQNITCTKGDECCHGLVMLNGYIPEAFKSKCECTIKKCVVEEVCAKRSLNPPEANF</sequence>
<protein>
    <submittedName>
        <fullName evidence="2">Uncharacterized protein</fullName>
    </submittedName>
</protein>
<dbReference type="EnsemblMetazoa" id="G14921.1">
    <property type="protein sequence ID" value="G14921.1:cds"/>
    <property type="gene ID" value="G14921"/>
</dbReference>
<dbReference type="AlphaFoldDB" id="A0A8W8INA4"/>
<dbReference type="Proteomes" id="UP000005408">
    <property type="component" value="Unassembled WGS sequence"/>
</dbReference>
<evidence type="ECO:0000313" key="3">
    <source>
        <dbReference type="Proteomes" id="UP000005408"/>
    </source>
</evidence>
<evidence type="ECO:0000313" key="2">
    <source>
        <dbReference type="EnsemblMetazoa" id="G14921.1:cds"/>
    </source>
</evidence>
<keyword evidence="1" id="KW-0732">Signal</keyword>
<evidence type="ECO:0000256" key="1">
    <source>
        <dbReference type="SAM" id="SignalP"/>
    </source>
</evidence>
<keyword evidence="3" id="KW-1185">Reference proteome</keyword>
<organism evidence="2 3">
    <name type="scientific">Magallana gigas</name>
    <name type="common">Pacific oyster</name>
    <name type="synonym">Crassostrea gigas</name>
    <dbReference type="NCBI Taxonomy" id="29159"/>
    <lineage>
        <taxon>Eukaryota</taxon>
        <taxon>Metazoa</taxon>
        <taxon>Spiralia</taxon>
        <taxon>Lophotrochozoa</taxon>
        <taxon>Mollusca</taxon>
        <taxon>Bivalvia</taxon>
        <taxon>Autobranchia</taxon>
        <taxon>Pteriomorphia</taxon>
        <taxon>Ostreida</taxon>
        <taxon>Ostreoidea</taxon>
        <taxon>Ostreidae</taxon>
        <taxon>Magallana</taxon>
    </lineage>
</organism>
<feature type="chain" id="PRO_5036495901" evidence="1">
    <location>
        <begin position="19"/>
        <end position="151"/>
    </location>
</feature>
<feature type="signal peptide" evidence="1">
    <location>
        <begin position="1"/>
        <end position="18"/>
    </location>
</feature>